<reference evidence="3" key="4">
    <citation type="submission" date="2024-05" db="EMBL/GenBank/DDBJ databases">
        <authorList>
            <person name="Sun Q."/>
            <person name="Zhou Y."/>
        </authorList>
    </citation>
    <scope>NUCLEOTIDE SEQUENCE</scope>
    <source>
        <strain evidence="3">CGMCC 1.15931</strain>
    </source>
</reference>
<dbReference type="EMBL" id="BMKG01000009">
    <property type="protein sequence ID" value="GGC00735.1"/>
    <property type="molecule type" value="Genomic_DNA"/>
</dbReference>
<evidence type="ECO:0000313" key="5">
    <source>
        <dbReference type="Proteomes" id="UP000430634"/>
    </source>
</evidence>
<feature type="signal peptide" evidence="1">
    <location>
        <begin position="1"/>
        <end position="16"/>
    </location>
</feature>
<dbReference type="EMBL" id="WNKZ01000142">
    <property type="protein sequence ID" value="MTV56223.1"/>
    <property type="molecule type" value="Genomic_DNA"/>
</dbReference>
<reference evidence="3" key="1">
    <citation type="journal article" date="2014" name="Int. J. Syst. Evol. Microbiol.">
        <title>Complete genome of a new Firmicutes species belonging to the dominant human colonic microbiota ('Ruminococcus bicirculans') reveals two chromosomes and a selective capacity to utilize plant glucans.</title>
        <authorList>
            <consortium name="NISC Comparative Sequencing Program"/>
            <person name="Wegmann U."/>
            <person name="Louis P."/>
            <person name="Goesmann A."/>
            <person name="Henrissat B."/>
            <person name="Duncan S.H."/>
            <person name="Flint H.J."/>
        </authorList>
    </citation>
    <scope>NUCLEOTIDE SEQUENCE</scope>
    <source>
        <strain evidence="3">CGMCC 1.15931</strain>
    </source>
</reference>
<name>A0A6I3T463_9BURK</name>
<protein>
    <recommendedName>
        <fullName evidence="2">Rap1a immunity protein domain-containing protein</fullName>
    </recommendedName>
</protein>
<accession>A0A6I3T463</accession>
<sequence length="118" mass="12483">MRALLFALLLATHAAASCEAAYRPAMTGQKLVLDMLAEPGVGRNSMLRERAMGYIDGVMDTVAGKTWCPVGKAVPHELNYAVVEDLSRLSAEKLKGDAAALVLGALSAHYPCKQPGAK</sequence>
<keyword evidence="6" id="KW-1185">Reference proteome</keyword>
<evidence type="ECO:0000313" key="6">
    <source>
        <dbReference type="Proteomes" id="UP000622638"/>
    </source>
</evidence>
<reference evidence="4 5" key="3">
    <citation type="submission" date="2019-11" db="EMBL/GenBank/DDBJ databases">
        <title>Type strains purchased from KCTC, JCM and DSMZ.</title>
        <authorList>
            <person name="Lu H."/>
        </authorList>
    </citation>
    <scope>NUCLEOTIDE SEQUENCE [LARGE SCALE GENOMIC DNA]</scope>
    <source>
        <strain evidence="4 5">KCTC 52429</strain>
    </source>
</reference>
<dbReference type="Gene3D" id="1.10.890.40">
    <property type="match status" value="1"/>
</dbReference>
<dbReference type="Proteomes" id="UP000622638">
    <property type="component" value="Unassembled WGS sequence"/>
</dbReference>
<dbReference type="Pfam" id="PF18602">
    <property type="entry name" value="Rap1a"/>
    <property type="match status" value="1"/>
</dbReference>
<reference evidence="6" key="2">
    <citation type="journal article" date="2019" name="Int. J. Syst. Evol. Microbiol.">
        <title>The Global Catalogue of Microorganisms (GCM) 10K type strain sequencing project: providing services to taxonomists for standard genome sequencing and annotation.</title>
        <authorList>
            <consortium name="The Broad Institute Genomics Platform"/>
            <consortium name="The Broad Institute Genome Sequencing Center for Infectious Disease"/>
            <person name="Wu L."/>
            <person name="Ma J."/>
        </authorList>
    </citation>
    <scope>NUCLEOTIDE SEQUENCE [LARGE SCALE GENOMIC DNA]</scope>
    <source>
        <strain evidence="6">CGMCC 1.15931</strain>
    </source>
</reference>
<organism evidence="4 5">
    <name type="scientific">Pseudoduganella buxea</name>
    <dbReference type="NCBI Taxonomy" id="1949069"/>
    <lineage>
        <taxon>Bacteria</taxon>
        <taxon>Pseudomonadati</taxon>
        <taxon>Pseudomonadota</taxon>
        <taxon>Betaproteobacteria</taxon>
        <taxon>Burkholderiales</taxon>
        <taxon>Oxalobacteraceae</taxon>
        <taxon>Telluria group</taxon>
        <taxon>Pseudoduganella</taxon>
    </lineage>
</organism>
<gene>
    <name evidence="3" type="ORF">GCM10011572_23430</name>
    <name evidence="4" type="ORF">GM672_26205</name>
</gene>
<dbReference type="RefSeq" id="WP_155473458.1">
    <property type="nucleotide sequence ID" value="NZ_BMKG01000009.1"/>
</dbReference>
<feature type="chain" id="PRO_5026328543" description="Rap1a immunity protein domain-containing protein" evidence="1">
    <location>
        <begin position="17"/>
        <end position="118"/>
    </location>
</feature>
<dbReference type="OrthoDB" id="9017479at2"/>
<dbReference type="InterPro" id="IPR041238">
    <property type="entry name" value="Rap1a"/>
</dbReference>
<proteinExistence type="predicted"/>
<dbReference type="PROSITE" id="PS51257">
    <property type="entry name" value="PROKAR_LIPOPROTEIN"/>
    <property type="match status" value="1"/>
</dbReference>
<evidence type="ECO:0000313" key="3">
    <source>
        <dbReference type="EMBL" id="GGC00735.1"/>
    </source>
</evidence>
<keyword evidence="1" id="KW-0732">Signal</keyword>
<evidence type="ECO:0000259" key="2">
    <source>
        <dbReference type="Pfam" id="PF18602"/>
    </source>
</evidence>
<comment type="caution">
    <text evidence="4">The sequence shown here is derived from an EMBL/GenBank/DDBJ whole genome shotgun (WGS) entry which is preliminary data.</text>
</comment>
<feature type="domain" description="Rap1a immunity protein" evidence="2">
    <location>
        <begin position="28"/>
        <end position="112"/>
    </location>
</feature>
<dbReference type="AlphaFoldDB" id="A0A6I3T463"/>
<evidence type="ECO:0000313" key="4">
    <source>
        <dbReference type="EMBL" id="MTV56223.1"/>
    </source>
</evidence>
<evidence type="ECO:0000256" key="1">
    <source>
        <dbReference type="SAM" id="SignalP"/>
    </source>
</evidence>
<dbReference type="Proteomes" id="UP000430634">
    <property type="component" value="Unassembled WGS sequence"/>
</dbReference>